<evidence type="ECO:0008006" key="5">
    <source>
        <dbReference type="Google" id="ProtNLM"/>
    </source>
</evidence>
<name>A0AAE0K6M3_9PEZI</name>
<feature type="region of interest" description="Disordered" evidence="1">
    <location>
        <begin position="267"/>
        <end position="300"/>
    </location>
</feature>
<feature type="compositionally biased region" description="Low complexity" evidence="1">
    <location>
        <begin position="276"/>
        <end position="294"/>
    </location>
</feature>
<accession>A0AAE0K6M3</accession>
<organism evidence="3 4">
    <name type="scientific">Podospora didyma</name>
    <dbReference type="NCBI Taxonomy" id="330526"/>
    <lineage>
        <taxon>Eukaryota</taxon>
        <taxon>Fungi</taxon>
        <taxon>Dikarya</taxon>
        <taxon>Ascomycota</taxon>
        <taxon>Pezizomycotina</taxon>
        <taxon>Sordariomycetes</taxon>
        <taxon>Sordariomycetidae</taxon>
        <taxon>Sordariales</taxon>
        <taxon>Podosporaceae</taxon>
        <taxon>Podospora</taxon>
    </lineage>
</organism>
<evidence type="ECO:0000256" key="1">
    <source>
        <dbReference type="SAM" id="MobiDB-lite"/>
    </source>
</evidence>
<evidence type="ECO:0000313" key="4">
    <source>
        <dbReference type="Proteomes" id="UP001285441"/>
    </source>
</evidence>
<feature type="chain" id="PRO_5042078115" description="Extracellular membrane protein CFEM domain-containing protein" evidence="2">
    <location>
        <begin position="20"/>
        <end position="325"/>
    </location>
</feature>
<keyword evidence="2" id="KW-0732">Signal</keyword>
<comment type="caution">
    <text evidence="3">The sequence shown here is derived from an EMBL/GenBank/DDBJ whole genome shotgun (WGS) entry which is preliminary data.</text>
</comment>
<proteinExistence type="predicted"/>
<protein>
    <recommendedName>
        <fullName evidence="5">Extracellular membrane protein CFEM domain-containing protein</fullName>
    </recommendedName>
</protein>
<evidence type="ECO:0000256" key="2">
    <source>
        <dbReference type="SAM" id="SignalP"/>
    </source>
</evidence>
<dbReference type="Proteomes" id="UP001285441">
    <property type="component" value="Unassembled WGS sequence"/>
</dbReference>
<feature type="signal peptide" evidence="2">
    <location>
        <begin position="1"/>
        <end position="19"/>
    </location>
</feature>
<evidence type="ECO:0000313" key="3">
    <source>
        <dbReference type="EMBL" id="KAK3370426.1"/>
    </source>
</evidence>
<reference evidence="3" key="1">
    <citation type="journal article" date="2023" name="Mol. Phylogenet. Evol.">
        <title>Genome-scale phylogeny and comparative genomics of the fungal order Sordariales.</title>
        <authorList>
            <person name="Hensen N."/>
            <person name="Bonometti L."/>
            <person name="Westerberg I."/>
            <person name="Brannstrom I.O."/>
            <person name="Guillou S."/>
            <person name="Cros-Aarteil S."/>
            <person name="Calhoun S."/>
            <person name="Haridas S."/>
            <person name="Kuo A."/>
            <person name="Mondo S."/>
            <person name="Pangilinan J."/>
            <person name="Riley R."/>
            <person name="LaButti K."/>
            <person name="Andreopoulos B."/>
            <person name="Lipzen A."/>
            <person name="Chen C."/>
            <person name="Yan M."/>
            <person name="Daum C."/>
            <person name="Ng V."/>
            <person name="Clum A."/>
            <person name="Steindorff A."/>
            <person name="Ohm R.A."/>
            <person name="Martin F."/>
            <person name="Silar P."/>
            <person name="Natvig D.O."/>
            <person name="Lalanne C."/>
            <person name="Gautier V."/>
            <person name="Ament-Velasquez S.L."/>
            <person name="Kruys A."/>
            <person name="Hutchinson M.I."/>
            <person name="Powell A.J."/>
            <person name="Barry K."/>
            <person name="Miller A.N."/>
            <person name="Grigoriev I.V."/>
            <person name="Debuchy R."/>
            <person name="Gladieux P."/>
            <person name="Hiltunen Thoren M."/>
            <person name="Johannesson H."/>
        </authorList>
    </citation>
    <scope>NUCLEOTIDE SEQUENCE</scope>
    <source>
        <strain evidence="3">CBS 232.78</strain>
    </source>
</reference>
<gene>
    <name evidence="3" type="ORF">B0H63DRAFT_486980</name>
</gene>
<sequence length="325" mass="33975">MKRIFIFAHLLFSLTAAAATISPLVPILTEVPTVPTGVGGCSGGITSFQACSSFATKQKECLGKGSETNQLACMCTQEAFNFLRLCENEVRLCLQSPMLDSDFEKGLADWHARCDSRLGTAQPVTTPPLASLTTTWDPDECTKYVIVCESAAYETSRCSSTVTAALDFVSCVCQPKITSLYSSCWYDGSINCAMESAALEDIPGYAVCPRFRSGITSHAPAEVSAALSVFHWTAKGGGVSPTTTSPPGTSLSLPTLPIRTSIASSAGGAITTPTSLTKPAAPTLDTTALPNTTTGGSAGPRKVTRGGVLVVAIFLGWTLAPLLRV</sequence>
<dbReference type="EMBL" id="JAULSW010000009">
    <property type="protein sequence ID" value="KAK3370426.1"/>
    <property type="molecule type" value="Genomic_DNA"/>
</dbReference>
<dbReference type="AlphaFoldDB" id="A0AAE0K6M3"/>
<keyword evidence="4" id="KW-1185">Reference proteome</keyword>
<reference evidence="3" key="2">
    <citation type="submission" date="2023-06" db="EMBL/GenBank/DDBJ databases">
        <authorList>
            <consortium name="Lawrence Berkeley National Laboratory"/>
            <person name="Haridas S."/>
            <person name="Hensen N."/>
            <person name="Bonometti L."/>
            <person name="Westerberg I."/>
            <person name="Brannstrom I.O."/>
            <person name="Guillou S."/>
            <person name="Cros-Aarteil S."/>
            <person name="Calhoun S."/>
            <person name="Kuo A."/>
            <person name="Mondo S."/>
            <person name="Pangilinan J."/>
            <person name="Riley R."/>
            <person name="LaButti K."/>
            <person name="Andreopoulos B."/>
            <person name="Lipzen A."/>
            <person name="Chen C."/>
            <person name="Yanf M."/>
            <person name="Daum C."/>
            <person name="Ng V."/>
            <person name="Clum A."/>
            <person name="Steindorff A."/>
            <person name="Ohm R."/>
            <person name="Martin F."/>
            <person name="Silar P."/>
            <person name="Natvig D."/>
            <person name="Lalanne C."/>
            <person name="Gautier V."/>
            <person name="Ament-velasquez S.L."/>
            <person name="Kruys A."/>
            <person name="Hutchinson M.I."/>
            <person name="Powell A.J."/>
            <person name="Barry K."/>
            <person name="Miller A.N."/>
            <person name="Grigoriev I.V."/>
            <person name="Debuchy R."/>
            <person name="Gladieux P."/>
            <person name="Thoren M.H."/>
            <person name="Johannesson H."/>
        </authorList>
    </citation>
    <scope>NUCLEOTIDE SEQUENCE</scope>
    <source>
        <strain evidence="3">CBS 232.78</strain>
    </source>
</reference>